<comment type="caution">
    <text evidence="2">The sequence shown here is derived from an EMBL/GenBank/DDBJ whole genome shotgun (WGS) entry which is preliminary data.</text>
</comment>
<dbReference type="Proteomes" id="UP001558713">
    <property type="component" value="Unassembled WGS sequence"/>
</dbReference>
<proteinExistence type="inferred from homology"/>
<protein>
    <submittedName>
        <fullName evidence="2">Serine carboxypeptidase-like 35</fullName>
    </submittedName>
</protein>
<dbReference type="InterPro" id="IPR001563">
    <property type="entry name" value="Peptidase_S10"/>
</dbReference>
<dbReference type="EMBL" id="JBANAX010000696">
    <property type="protein sequence ID" value="KAL1196734.1"/>
    <property type="molecule type" value="Genomic_DNA"/>
</dbReference>
<dbReference type="InterPro" id="IPR029058">
    <property type="entry name" value="AB_hydrolase_fold"/>
</dbReference>
<organism evidence="2 3">
    <name type="scientific">Cardamine amara subsp. amara</name>
    <dbReference type="NCBI Taxonomy" id="228776"/>
    <lineage>
        <taxon>Eukaryota</taxon>
        <taxon>Viridiplantae</taxon>
        <taxon>Streptophyta</taxon>
        <taxon>Embryophyta</taxon>
        <taxon>Tracheophyta</taxon>
        <taxon>Spermatophyta</taxon>
        <taxon>Magnoliopsida</taxon>
        <taxon>eudicotyledons</taxon>
        <taxon>Gunneridae</taxon>
        <taxon>Pentapetalae</taxon>
        <taxon>rosids</taxon>
        <taxon>malvids</taxon>
        <taxon>Brassicales</taxon>
        <taxon>Brassicaceae</taxon>
        <taxon>Cardamineae</taxon>
        <taxon>Cardamine</taxon>
    </lineage>
</organism>
<gene>
    <name evidence="2" type="ORF">V5N11_024555</name>
</gene>
<comment type="similarity">
    <text evidence="1">Belongs to the peptidase S10 family.</text>
</comment>
<evidence type="ECO:0000313" key="3">
    <source>
        <dbReference type="Proteomes" id="UP001558713"/>
    </source>
</evidence>
<dbReference type="Pfam" id="PF00450">
    <property type="entry name" value="Peptidase_S10"/>
    <property type="match status" value="1"/>
</dbReference>
<accession>A0ABD1A1A6</accession>
<dbReference type="AlphaFoldDB" id="A0ABD1A1A6"/>
<dbReference type="Gene3D" id="6.10.250.940">
    <property type="match status" value="1"/>
</dbReference>
<name>A0ABD1A1A6_CARAN</name>
<evidence type="ECO:0000313" key="2">
    <source>
        <dbReference type="EMBL" id="KAL1196734.1"/>
    </source>
</evidence>
<sequence>MAHSLLTSQGMWARLPSGDDPCTESYMKNYFNRKDVQIALHANVTNIPYPYTPCSGDTDGRVPVTSTRYSIKKMGLN</sequence>
<evidence type="ECO:0000256" key="1">
    <source>
        <dbReference type="ARBA" id="ARBA00009431"/>
    </source>
</evidence>
<reference evidence="2 3" key="1">
    <citation type="submission" date="2024-04" db="EMBL/GenBank/DDBJ databases">
        <title>Genome assembly C_amara_ONT_v2.</title>
        <authorList>
            <person name="Yant L."/>
            <person name="Moore C."/>
            <person name="Slenker M."/>
        </authorList>
    </citation>
    <scope>NUCLEOTIDE SEQUENCE [LARGE SCALE GENOMIC DNA]</scope>
    <source>
        <tissue evidence="2">Leaf</tissue>
    </source>
</reference>
<dbReference type="SUPFAM" id="SSF53474">
    <property type="entry name" value="alpha/beta-Hydrolases"/>
    <property type="match status" value="1"/>
</dbReference>
<keyword evidence="3" id="KW-1185">Reference proteome</keyword>